<comment type="cofactor">
    <cofactor evidence="1">
        <name>Co(2+)</name>
        <dbReference type="ChEBI" id="CHEBI:48828"/>
    </cofactor>
</comment>
<dbReference type="AlphaFoldDB" id="W3WT04"/>
<evidence type="ECO:0000313" key="8">
    <source>
        <dbReference type="EMBL" id="ETS77008.1"/>
    </source>
</evidence>
<evidence type="ECO:0000256" key="1">
    <source>
        <dbReference type="ARBA" id="ARBA00001941"/>
    </source>
</evidence>
<dbReference type="Pfam" id="PF01522">
    <property type="entry name" value="Polysacc_deac_1"/>
    <property type="match status" value="1"/>
</dbReference>
<organism evidence="8 9">
    <name type="scientific">Pestalotiopsis fici (strain W106-1 / CGMCC3.15140)</name>
    <dbReference type="NCBI Taxonomy" id="1229662"/>
    <lineage>
        <taxon>Eukaryota</taxon>
        <taxon>Fungi</taxon>
        <taxon>Dikarya</taxon>
        <taxon>Ascomycota</taxon>
        <taxon>Pezizomycotina</taxon>
        <taxon>Sordariomycetes</taxon>
        <taxon>Xylariomycetidae</taxon>
        <taxon>Amphisphaeriales</taxon>
        <taxon>Sporocadaceae</taxon>
        <taxon>Pestalotiopsis</taxon>
    </lineage>
</organism>
<keyword evidence="9" id="KW-1185">Reference proteome</keyword>
<dbReference type="KEGG" id="pfy:PFICI_10882"/>
<reference evidence="9" key="1">
    <citation type="journal article" date="2015" name="BMC Genomics">
        <title>Genomic and transcriptomic analysis of the endophytic fungus Pestalotiopsis fici reveals its lifestyle and high potential for synthesis of natural products.</title>
        <authorList>
            <person name="Wang X."/>
            <person name="Zhang X."/>
            <person name="Liu L."/>
            <person name="Xiang M."/>
            <person name="Wang W."/>
            <person name="Sun X."/>
            <person name="Che Y."/>
            <person name="Guo L."/>
            <person name="Liu G."/>
            <person name="Guo L."/>
            <person name="Wang C."/>
            <person name="Yin W.B."/>
            <person name="Stadler M."/>
            <person name="Zhang X."/>
            <person name="Liu X."/>
        </authorList>
    </citation>
    <scope>NUCLEOTIDE SEQUENCE [LARGE SCALE GENOMIC DNA]</scope>
    <source>
        <strain evidence="9">W106-1 / CGMCC3.15140</strain>
    </source>
</reference>
<keyword evidence="2" id="KW-0119">Carbohydrate metabolism</keyword>
<dbReference type="InterPro" id="IPR002509">
    <property type="entry name" value="NODB_dom"/>
</dbReference>
<dbReference type="RefSeq" id="XP_007837654.1">
    <property type="nucleotide sequence ID" value="XM_007839463.1"/>
</dbReference>
<feature type="region of interest" description="Disordered" evidence="6">
    <location>
        <begin position="1"/>
        <end position="20"/>
    </location>
</feature>
<dbReference type="GO" id="GO:0005975">
    <property type="term" value="P:carbohydrate metabolic process"/>
    <property type="evidence" value="ECO:0007669"/>
    <property type="project" value="InterPro"/>
</dbReference>
<evidence type="ECO:0000256" key="3">
    <source>
        <dbReference type="ARBA" id="ARBA00023285"/>
    </source>
</evidence>
<keyword evidence="3" id="KW-0170">Cobalt</keyword>
<comment type="catalytic activity">
    <reaction evidence="5">
        <text>[(1-&gt;4)-N-acetyl-beta-D-glucosaminyl](n) + n H2O = chitosan + n acetate</text>
        <dbReference type="Rhea" id="RHEA:10464"/>
        <dbReference type="Rhea" id="RHEA-COMP:9593"/>
        <dbReference type="Rhea" id="RHEA-COMP:9597"/>
        <dbReference type="ChEBI" id="CHEBI:15377"/>
        <dbReference type="ChEBI" id="CHEBI:17029"/>
        <dbReference type="ChEBI" id="CHEBI:30089"/>
        <dbReference type="ChEBI" id="CHEBI:57704"/>
        <dbReference type="EC" id="3.5.1.41"/>
    </reaction>
    <physiologicalReaction direction="left-to-right" evidence="5">
        <dbReference type="Rhea" id="RHEA:10465"/>
    </physiologicalReaction>
</comment>
<keyword evidence="2" id="KW-0624">Polysaccharide degradation</keyword>
<evidence type="ECO:0000256" key="6">
    <source>
        <dbReference type="SAM" id="MobiDB-lite"/>
    </source>
</evidence>
<dbReference type="GeneID" id="19275895"/>
<dbReference type="PANTHER" id="PTHR10587:SF137">
    <property type="entry name" value="4-DEOXY-4-FORMAMIDO-L-ARABINOSE-PHOSPHOUNDECAPRENOL DEFORMYLASE ARND-RELATED"/>
    <property type="match status" value="1"/>
</dbReference>
<dbReference type="EC" id="3.5.1.41" evidence="4"/>
<dbReference type="SUPFAM" id="SSF88713">
    <property type="entry name" value="Glycoside hydrolase/deacetylase"/>
    <property type="match status" value="1"/>
</dbReference>
<dbReference type="eggNOG" id="ENOG502SIUI">
    <property type="taxonomic scope" value="Eukaryota"/>
</dbReference>
<dbReference type="InterPro" id="IPR050248">
    <property type="entry name" value="Polysacc_deacetylase_ArnD"/>
</dbReference>
<dbReference type="PROSITE" id="PS51677">
    <property type="entry name" value="NODB"/>
    <property type="match status" value="1"/>
</dbReference>
<dbReference type="InParanoid" id="W3WT04"/>
<evidence type="ECO:0000313" key="9">
    <source>
        <dbReference type="Proteomes" id="UP000030651"/>
    </source>
</evidence>
<accession>W3WT04</accession>
<sequence>MASNKLSPAESTRDQPQWPHGARAAIAVTCDNLGEAADLNRKLWPESKPVGKHYTVTEVIPQILALLKKYDISVTYFVESWNLGIYGDFIVDKIAAAGHEIGWHAWQHEAWYKLSDGEEEANFERSFGPHGIQLPLHGKTLPSYTGFRPPGGLIKGTSTLKLARQYGLKYISPAAEDAAVIPVDNDGTGGDSLVVLPFKWATVDAYFYMESFTGLREMKGEYPSAPQSPDVLVERYIREVDEAIEKHSFLSLLFHPFLTERPERLEAMEKVLAYLAQKRDEGIIWLAPCRDIQAVIEKNPGLVGTDPSWDTSVWR</sequence>
<evidence type="ECO:0000256" key="4">
    <source>
        <dbReference type="ARBA" id="ARBA00024056"/>
    </source>
</evidence>
<dbReference type="Proteomes" id="UP000030651">
    <property type="component" value="Unassembled WGS sequence"/>
</dbReference>
<dbReference type="GO" id="GO:0006032">
    <property type="term" value="P:chitin catabolic process"/>
    <property type="evidence" value="ECO:0007669"/>
    <property type="project" value="UniProtKB-KW"/>
</dbReference>
<keyword evidence="2" id="KW-0146">Chitin degradation</keyword>
<protein>
    <recommendedName>
        <fullName evidence="4">chitin deacetylase</fullName>
        <ecNumber evidence="4">3.5.1.41</ecNumber>
    </recommendedName>
</protein>
<dbReference type="GO" id="GO:0004099">
    <property type="term" value="F:chitin deacetylase activity"/>
    <property type="evidence" value="ECO:0007669"/>
    <property type="project" value="UniProtKB-EC"/>
</dbReference>
<dbReference type="EMBL" id="KI912116">
    <property type="protein sequence ID" value="ETS77008.1"/>
    <property type="molecule type" value="Genomic_DNA"/>
</dbReference>
<feature type="domain" description="NodB homology" evidence="7">
    <location>
        <begin position="41"/>
        <end position="284"/>
    </location>
</feature>
<proteinExistence type="predicted"/>
<dbReference type="InterPro" id="IPR011330">
    <property type="entry name" value="Glyco_hydro/deAcase_b/a-brl"/>
</dbReference>
<dbReference type="OrthoDB" id="3162524at2759"/>
<evidence type="ECO:0000259" key="7">
    <source>
        <dbReference type="PROSITE" id="PS51677"/>
    </source>
</evidence>
<dbReference type="OMA" id="HAWQHEA"/>
<gene>
    <name evidence="8" type="ORF">PFICI_10882</name>
</gene>
<evidence type="ECO:0000256" key="2">
    <source>
        <dbReference type="ARBA" id="ARBA00023024"/>
    </source>
</evidence>
<dbReference type="HOGENOM" id="CLU_029940_1_2_1"/>
<name>W3WT04_PESFW</name>
<dbReference type="GO" id="GO:0009272">
    <property type="term" value="P:fungal-type cell wall biogenesis"/>
    <property type="evidence" value="ECO:0007669"/>
    <property type="project" value="UniProtKB-ARBA"/>
</dbReference>
<dbReference type="Gene3D" id="3.20.20.370">
    <property type="entry name" value="Glycoside hydrolase/deacetylase"/>
    <property type="match status" value="1"/>
</dbReference>
<dbReference type="PANTHER" id="PTHR10587">
    <property type="entry name" value="GLYCOSYL TRANSFERASE-RELATED"/>
    <property type="match status" value="1"/>
</dbReference>
<evidence type="ECO:0000256" key="5">
    <source>
        <dbReference type="ARBA" id="ARBA00048494"/>
    </source>
</evidence>
<feature type="compositionally biased region" description="Polar residues" evidence="6">
    <location>
        <begin position="1"/>
        <end position="10"/>
    </location>
</feature>